<dbReference type="EMBL" id="DUZY01000008">
    <property type="protein sequence ID" value="DAD47473.1"/>
    <property type="molecule type" value="Genomic_DNA"/>
</dbReference>
<comment type="caution">
    <text evidence="2">The sequence shown here is derived from an EMBL/GenBank/DDBJ whole genome shotgun (WGS) entry which is preliminary data.</text>
</comment>
<protein>
    <recommendedName>
        <fullName evidence="1">Transposase MuDR plant domain-containing protein</fullName>
    </recommendedName>
</protein>
<feature type="domain" description="Transposase MuDR plant" evidence="1">
    <location>
        <begin position="2"/>
        <end position="50"/>
    </location>
</feature>
<evidence type="ECO:0000313" key="3">
    <source>
        <dbReference type="Proteomes" id="UP000607653"/>
    </source>
</evidence>
<accession>A0A822ZRH2</accession>
<dbReference type="AlphaFoldDB" id="A0A822ZRH2"/>
<sequence length="61" mass="7394">MEYANVKEFRHYFRQYCVVEGIEITRKKNEKNRFTTICAVKGCKWRRIKAPLNHDGDQLFL</sequence>
<reference evidence="2 3" key="1">
    <citation type="journal article" date="2020" name="Mol. Biol. Evol.">
        <title>Distinct Expression and Methylation Patterns for Genes with Different Fates following a Single Whole-Genome Duplication in Flowering Plants.</title>
        <authorList>
            <person name="Shi T."/>
            <person name="Rahmani R.S."/>
            <person name="Gugger P.F."/>
            <person name="Wang M."/>
            <person name="Li H."/>
            <person name="Zhang Y."/>
            <person name="Li Z."/>
            <person name="Wang Q."/>
            <person name="Van de Peer Y."/>
            <person name="Marchal K."/>
            <person name="Chen J."/>
        </authorList>
    </citation>
    <scope>NUCLEOTIDE SEQUENCE [LARGE SCALE GENOMIC DNA]</scope>
    <source>
        <tissue evidence="2">Leaf</tissue>
    </source>
</reference>
<organism evidence="2 3">
    <name type="scientific">Nelumbo nucifera</name>
    <name type="common">Sacred lotus</name>
    <dbReference type="NCBI Taxonomy" id="4432"/>
    <lineage>
        <taxon>Eukaryota</taxon>
        <taxon>Viridiplantae</taxon>
        <taxon>Streptophyta</taxon>
        <taxon>Embryophyta</taxon>
        <taxon>Tracheophyta</taxon>
        <taxon>Spermatophyta</taxon>
        <taxon>Magnoliopsida</taxon>
        <taxon>Proteales</taxon>
        <taxon>Nelumbonaceae</taxon>
        <taxon>Nelumbo</taxon>
    </lineage>
</organism>
<dbReference type="Pfam" id="PF03108">
    <property type="entry name" value="DBD_Tnp_Mut"/>
    <property type="match status" value="1"/>
</dbReference>
<dbReference type="Proteomes" id="UP000607653">
    <property type="component" value="Unassembled WGS sequence"/>
</dbReference>
<keyword evidence="3" id="KW-1185">Reference proteome</keyword>
<evidence type="ECO:0000259" key="1">
    <source>
        <dbReference type="Pfam" id="PF03108"/>
    </source>
</evidence>
<gene>
    <name evidence="2" type="ORF">HUJ06_017410</name>
</gene>
<proteinExistence type="predicted"/>
<name>A0A822ZRH2_NELNU</name>
<evidence type="ECO:0000313" key="2">
    <source>
        <dbReference type="EMBL" id="DAD47473.1"/>
    </source>
</evidence>
<dbReference type="InterPro" id="IPR004332">
    <property type="entry name" value="Transposase_MuDR"/>
</dbReference>